<proteinExistence type="predicted"/>
<dbReference type="AlphaFoldDB" id="A0A0C9TCK7"/>
<sequence length="166" mass="18205">MAIDIPYPIFNNSALFLVNFVNVVLIASAITGFSFEASGSIATNLSWIGDYVGNINAQLASVLFIDLREAAYCSRRSYTNPSAVTWSVGRRIHLDGSETTGAIISPEDDMRGKQFIGQWTLRDLMGNEEFGVELGNIFENHEPTDIALDEEHQGPMVSARLSESTV</sequence>
<protein>
    <submittedName>
        <fullName evidence="2">Uncharacterized protein</fullName>
    </submittedName>
</protein>
<dbReference type="HOGENOM" id="CLU_1603791_0_0_1"/>
<dbReference type="Proteomes" id="UP000054279">
    <property type="component" value="Unassembled WGS sequence"/>
</dbReference>
<organism evidence="2 3">
    <name type="scientific">Sphaerobolus stellatus (strain SS14)</name>
    <dbReference type="NCBI Taxonomy" id="990650"/>
    <lineage>
        <taxon>Eukaryota</taxon>
        <taxon>Fungi</taxon>
        <taxon>Dikarya</taxon>
        <taxon>Basidiomycota</taxon>
        <taxon>Agaricomycotina</taxon>
        <taxon>Agaricomycetes</taxon>
        <taxon>Phallomycetidae</taxon>
        <taxon>Geastrales</taxon>
        <taxon>Sphaerobolaceae</taxon>
        <taxon>Sphaerobolus</taxon>
    </lineage>
</organism>
<keyword evidence="1" id="KW-0812">Transmembrane</keyword>
<dbReference type="EMBL" id="KN837352">
    <property type="protein sequence ID" value="KIJ26898.1"/>
    <property type="molecule type" value="Genomic_DNA"/>
</dbReference>
<feature type="transmembrane region" description="Helical" evidence="1">
    <location>
        <begin position="14"/>
        <end position="35"/>
    </location>
</feature>
<reference evidence="2 3" key="1">
    <citation type="submission" date="2014-06" db="EMBL/GenBank/DDBJ databases">
        <title>Evolutionary Origins and Diversification of the Mycorrhizal Mutualists.</title>
        <authorList>
            <consortium name="DOE Joint Genome Institute"/>
            <consortium name="Mycorrhizal Genomics Consortium"/>
            <person name="Kohler A."/>
            <person name="Kuo A."/>
            <person name="Nagy L.G."/>
            <person name="Floudas D."/>
            <person name="Copeland A."/>
            <person name="Barry K.W."/>
            <person name="Cichocki N."/>
            <person name="Veneault-Fourrey C."/>
            <person name="LaButti K."/>
            <person name="Lindquist E.A."/>
            <person name="Lipzen A."/>
            <person name="Lundell T."/>
            <person name="Morin E."/>
            <person name="Murat C."/>
            <person name="Riley R."/>
            <person name="Ohm R."/>
            <person name="Sun H."/>
            <person name="Tunlid A."/>
            <person name="Henrissat B."/>
            <person name="Grigoriev I.V."/>
            <person name="Hibbett D.S."/>
            <person name="Martin F."/>
        </authorList>
    </citation>
    <scope>NUCLEOTIDE SEQUENCE [LARGE SCALE GENOMIC DNA]</scope>
    <source>
        <strain evidence="2 3">SS14</strain>
    </source>
</reference>
<keyword evidence="1" id="KW-0472">Membrane</keyword>
<evidence type="ECO:0000313" key="3">
    <source>
        <dbReference type="Proteomes" id="UP000054279"/>
    </source>
</evidence>
<keyword evidence="3" id="KW-1185">Reference proteome</keyword>
<keyword evidence="1" id="KW-1133">Transmembrane helix</keyword>
<gene>
    <name evidence="2" type="ORF">M422DRAFT_271932</name>
</gene>
<evidence type="ECO:0000256" key="1">
    <source>
        <dbReference type="SAM" id="Phobius"/>
    </source>
</evidence>
<evidence type="ECO:0000313" key="2">
    <source>
        <dbReference type="EMBL" id="KIJ26898.1"/>
    </source>
</evidence>
<name>A0A0C9TCK7_SPHS4</name>
<accession>A0A0C9TCK7</accession>